<dbReference type="Pfam" id="PF06737">
    <property type="entry name" value="Transglycosylas"/>
    <property type="match status" value="1"/>
</dbReference>
<evidence type="ECO:0000259" key="4">
    <source>
        <dbReference type="PROSITE" id="PS51109"/>
    </source>
</evidence>
<organism evidence="5 6">
    <name type="scientific">Actinacidiphila bryophytorum</name>
    <dbReference type="NCBI Taxonomy" id="1436133"/>
    <lineage>
        <taxon>Bacteria</taxon>
        <taxon>Bacillati</taxon>
        <taxon>Actinomycetota</taxon>
        <taxon>Actinomycetes</taxon>
        <taxon>Kitasatosporales</taxon>
        <taxon>Streptomycetaceae</taxon>
        <taxon>Actinacidiphila</taxon>
    </lineage>
</organism>
<dbReference type="Pfam" id="PF07501">
    <property type="entry name" value="G5"/>
    <property type="match status" value="1"/>
</dbReference>
<dbReference type="Gene3D" id="2.20.230.10">
    <property type="entry name" value="Resuscitation-promoting factor rpfb"/>
    <property type="match status" value="1"/>
</dbReference>
<accession>A0A9W4H0G6</accession>
<dbReference type="AlphaFoldDB" id="A0A9W4H0G6"/>
<evidence type="ECO:0000313" key="6">
    <source>
        <dbReference type="Proteomes" id="UP001153328"/>
    </source>
</evidence>
<evidence type="ECO:0000256" key="3">
    <source>
        <dbReference type="ARBA" id="ARBA00022801"/>
    </source>
</evidence>
<dbReference type="InterPro" id="IPR051933">
    <property type="entry name" value="Resuscitation_pf_RpfB"/>
</dbReference>
<dbReference type="SMART" id="SM01208">
    <property type="entry name" value="G5"/>
    <property type="match status" value="1"/>
</dbReference>
<feature type="domain" description="G5" evidence="4">
    <location>
        <begin position="201"/>
        <end position="281"/>
    </location>
</feature>
<dbReference type="InterPro" id="IPR010618">
    <property type="entry name" value="RPF"/>
</dbReference>
<comment type="similarity">
    <text evidence="1">Belongs to the transglycosylase family. Rpf subfamily.</text>
</comment>
<proteinExistence type="inferred from homology"/>
<gene>
    <name evidence="5" type="ORF">SBRY_30128</name>
</gene>
<keyword evidence="6" id="KW-1185">Reference proteome</keyword>
<dbReference type="InterPro" id="IPR007137">
    <property type="entry name" value="DUF348"/>
</dbReference>
<name>A0A9W4H0G6_9ACTN</name>
<dbReference type="PROSITE" id="PS51109">
    <property type="entry name" value="G5"/>
    <property type="match status" value="1"/>
</dbReference>
<comment type="caution">
    <text evidence="5">The sequence shown here is derived from an EMBL/GenBank/DDBJ whole genome shotgun (WGS) entry which is preliminary data.</text>
</comment>
<dbReference type="SUPFAM" id="SSF53955">
    <property type="entry name" value="Lysozyme-like"/>
    <property type="match status" value="1"/>
</dbReference>
<keyword evidence="2" id="KW-0732">Signal</keyword>
<dbReference type="CDD" id="cd13925">
    <property type="entry name" value="RPF"/>
    <property type="match status" value="1"/>
</dbReference>
<dbReference type="Gene3D" id="1.10.530.10">
    <property type="match status" value="1"/>
</dbReference>
<sequence length="375" mass="39451">MGIHLAGRARRLVPQTLVVAVLAGGAGTYVVADKTVRLTVDGRARTVHTFAADVADVLRQQHIAVGGHDIVAPAPGQRLHDGDAVAVRYGRPLTLTLDGHRRQVWTTATTVSAALRQLGVRADGALIDASRGAAIGRHGLALSVRTQRKVTVVADGRAHIVRTHAVTVRGAVADAGLVLGPEDTVSPAAGGFPADGLAVTVVRVRTVQGTRREPVPYSVVRRRDPSLPRGSTAVEVPGREGVREVRYAVRTVDGVARATRVVRSRVTRAPVAEVLRIGTAGPAGPSPQAPRASRASGGLDWRALALCESGGRVHAVDPSGRYGGLYQFDARTWRGLGGRGLPQNASAAEQTSRARRLYAARGTTPWPSCGHHLLR</sequence>
<protein>
    <submittedName>
        <fullName evidence="5">Resuscitation-promoting factor RpfB</fullName>
        <ecNumber evidence="5">3.-.-.-</ecNumber>
    </submittedName>
</protein>
<dbReference type="Pfam" id="PF03990">
    <property type="entry name" value="DUF348"/>
    <property type="match status" value="3"/>
</dbReference>
<dbReference type="EC" id="3.-.-.-" evidence="5"/>
<dbReference type="PANTHER" id="PTHR39160">
    <property type="entry name" value="CELL WALL-BINDING PROTEIN YOCH"/>
    <property type="match status" value="1"/>
</dbReference>
<dbReference type="Proteomes" id="UP001153328">
    <property type="component" value="Unassembled WGS sequence"/>
</dbReference>
<dbReference type="RefSeq" id="WP_251512972.1">
    <property type="nucleotide sequence ID" value="NZ_CAJVAX010000017.1"/>
</dbReference>
<evidence type="ECO:0000313" key="5">
    <source>
        <dbReference type="EMBL" id="CAG7637512.1"/>
    </source>
</evidence>
<dbReference type="PANTHER" id="PTHR39160:SF4">
    <property type="entry name" value="RESUSCITATION-PROMOTING FACTOR RPFB"/>
    <property type="match status" value="1"/>
</dbReference>
<keyword evidence="3 5" id="KW-0378">Hydrolase</keyword>
<dbReference type="InterPro" id="IPR023346">
    <property type="entry name" value="Lysozyme-like_dom_sf"/>
</dbReference>
<dbReference type="GO" id="GO:0016787">
    <property type="term" value="F:hydrolase activity"/>
    <property type="evidence" value="ECO:0007669"/>
    <property type="project" value="UniProtKB-KW"/>
</dbReference>
<evidence type="ECO:0000256" key="1">
    <source>
        <dbReference type="ARBA" id="ARBA00010830"/>
    </source>
</evidence>
<evidence type="ECO:0000256" key="2">
    <source>
        <dbReference type="ARBA" id="ARBA00022729"/>
    </source>
</evidence>
<dbReference type="EMBL" id="CAJVAX010000017">
    <property type="protein sequence ID" value="CAG7637512.1"/>
    <property type="molecule type" value="Genomic_DNA"/>
</dbReference>
<dbReference type="InterPro" id="IPR011098">
    <property type="entry name" value="G5_dom"/>
</dbReference>
<reference evidence="5" key="1">
    <citation type="submission" date="2021-06" db="EMBL/GenBank/DDBJ databases">
        <authorList>
            <person name="Arsene-Ploetze F."/>
        </authorList>
    </citation>
    <scope>NUCLEOTIDE SEQUENCE</scope>
    <source>
        <strain evidence="5">SBRY1</strain>
    </source>
</reference>